<dbReference type="InterPro" id="IPR045344">
    <property type="entry name" value="C-JID"/>
</dbReference>
<dbReference type="Pfam" id="PF20160">
    <property type="entry name" value="C-JID"/>
    <property type="match status" value="1"/>
</dbReference>
<dbReference type="Pfam" id="PF23282">
    <property type="entry name" value="WHD_ROQ1"/>
    <property type="match status" value="1"/>
</dbReference>
<keyword evidence="5" id="KW-0520">NAD</keyword>
<dbReference type="PROSITE" id="PS50104">
    <property type="entry name" value="TIR"/>
    <property type="match status" value="1"/>
</dbReference>
<dbReference type="AlphaFoldDB" id="A0AAV1B4J3"/>
<dbReference type="Gene3D" id="1.10.8.430">
    <property type="entry name" value="Helical domain of apoptotic protease-activating factors"/>
    <property type="match status" value="1"/>
</dbReference>
<keyword evidence="3" id="KW-0677">Repeat</keyword>
<dbReference type="InterPro" id="IPR058192">
    <property type="entry name" value="WHD_ROQ1-like"/>
</dbReference>
<evidence type="ECO:0000256" key="4">
    <source>
        <dbReference type="ARBA" id="ARBA00022801"/>
    </source>
</evidence>
<dbReference type="PANTHER" id="PTHR11017:SF259">
    <property type="entry name" value="ADP-RIBOSYL CYCLASE_CYCLIC ADP-RIBOSE HYDROLASE"/>
    <property type="match status" value="1"/>
</dbReference>
<dbReference type="SUPFAM" id="SSF52200">
    <property type="entry name" value="Toll/Interleukin receptor TIR domain"/>
    <property type="match status" value="1"/>
</dbReference>
<dbReference type="PRINTS" id="PR00364">
    <property type="entry name" value="DISEASERSIST"/>
</dbReference>
<dbReference type="Pfam" id="PF07725">
    <property type="entry name" value="LRR_3"/>
    <property type="match status" value="1"/>
</dbReference>
<dbReference type="InterPro" id="IPR002182">
    <property type="entry name" value="NB-ARC"/>
</dbReference>
<dbReference type="InterPro" id="IPR042197">
    <property type="entry name" value="Apaf_helical"/>
</dbReference>
<gene>
    <name evidence="8" type="ORF">VFH_VI073240</name>
</gene>
<dbReference type="InterPro" id="IPR027417">
    <property type="entry name" value="P-loop_NTPase"/>
</dbReference>
<dbReference type="Gene3D" id="3.40.50.10140">
    <property type="entry name" value="Toll/interleukin-1 receptor homology (TIR) domain"/>
    <property type="match status" value="1"/>
</dbReference>
<accession>A0AAV1B4J3</accession>
<dbReference type="FunFam" id="3.40.50.10140:FF:000007">
    <property type="entry name" value="Disease resistance protein (TIR-NBS-LRR class)"/>
    <property type="match status" value="1"/>
</dbReference>
<comment type="catalytic activity">
    <reaction evidence="6">
        <text>NAD(+) + H2O = ADP-D-ribose + nicotinamide + H(+)</text>
        <dbReference type="Rhea" id="RHEA:16301"/>
        <dbReference type="ChEBI" id="CHEBI:15377"/>
        <dbReference type="ChEBI" id="CHEBI:15378"/>
        <dbReference type="ChEBI" id="CHEBI:17154"/>
        <dbReference type="ChEBI" id="CHEBI:57540"/>
        <dbReference type="ChEBI" id="CHEBI:57967"/>
        <dbReference type="EC" id="3.2.2.6"/>
    </reaction>
    <physiologicalReaction direction="left-to-right" evidence="6">
        <dbReference type="Rhea" id="RHEA:16302"/>
    </physiologicalReaction>
</comment>
<evidence type="ECO:0000259" key="7">
    <source>
        <dbReference type="PROSITE" id="PS50104"/>
    </source>
</evidence>
<dbReference type="InterPro" id="IPR044974">
    <property type="entry name" value="Disease_R_plants"/>
</dbReference>
<dbReference type="InterPro" id="IPR032675">
    <property type="entry name" value="LRR_dom_sf"/>
</dbReference>
<dbReference type="InterPro" id="IPR011713">
    <property type="entry name" value="Leu-rich_rpt_3"/>
</dbReference>
<name>A0AAV1B4J3_VICFA</name>
<dbReference type="PANTHER" id="PTHR11017">
    <property type="entry name" value="LEUCINE-RICH REPEAT-CONTAINING PROTEIN"/>
    <property type="match status" value="1"/>
</dbReference>
<evidence type="ECO:0000256" key="6">
    <source>
        <dbReference type="ARBA" id="ARBA00047304"/>
    </source>
</evidence>
<dbReference type="Gene3D" id="3.80.10.10">
    <property type="entry name" value="Ribonuclease Inhibitor"/>
    <property type="match status" value="2"/>
</dbReference>
<keyword evidence="4" id="KW-0378">Hydrolase</keyword>
<dbReference type="Proteomes" id="UP001157006">
    <property type="component" value="Chromosome 6"/>
</dbReference>
<dbReference type="SUPFAM" id="SSF52540">
    <property type="entry name" value="P-loop containing nucleoside triphosphate hydrolases"/>
    <property type="match status" value="1"/>
</dbReference>
<evidence type="ECO:0000256" key="2">
    <source>
        <dbReference type="ARBA" id="ARBA00022614"/>
    </source>
</evidence>
<dbReference type="Pfam" id="PF00931">
    <property type="entry name" value="NB-ARC"/>
    <property type="match status" value="1"/>
</dbReference>
<dbReference type="EMBL" id="OX451741">
    <property type="protein sequence ID" value="CAI8617365.1"/>
    <property type="molecule type" value="Genomic_DNA"/>
</dbReference>
<dbReference type="GO" id="GO:0061809">
    <property type="term" value="F:NAD+ nucleosidase activity, cyclic ADP-ribose generating"/>
    <property type="evidence" value="ECO:0007669"/>
    <property type="project" value="UniProtKB-EC"/>
</dbReference>
<dbReference type="GO" id="GO:0043531">
    <property type="term" value="F:ADP binding"/>
    <property type="evidence" value="ECO:0007669"/>
    <property type="project" value="InterPro"/>
</dbReference>
<evidence type="ECO:0000256" key="3">
    <source>
        <dbReference type="ARBA" id="ARBA00022737"/>
    </source>
</evidence>
<dbReference type="SMART" id="SM00255">
    <property type="entry name" value="TIR"/>
    <property type="match status" value="1"/>
</dbReference>
<dbReference type="Pfam" id="PF01582">
    <property type="entry name" value="TIR"/>
    <property type="match status" value="1"/>
</dbReference>
<evidence type="ECO:0000313" key="8">
    <source>
        <dbReference type="EMBL" id="CAI8617365.1"/>
    </source>
</evidence>
<organism evidence="8 9">
    <name type="scientific">Vicia faba</name>
    <name type="common">Broad bean</name>
    <name type="synonym">Faba vulgaris</name>
    <dbReference type="NCBI Taxonomy" id="3906"/>
    <lineage>
        <taxon>Eukaryota</taxon>
        <taxon>Viridiplantae</taxon>
        <taxon>Streptophyta</taxon>
        <taxon>Embryophyta</taxon>
        <taxon>Tracheophyta</taxon>
        <taxon>Spermatophyta</taxon>
        <taxon>Magnoliopsida</taxon>
        <taxon>eudicotyledons</taxon>
        <taxon>Gunneridae</taxon>
        <taxon>Pentapetalae</taxon>
        <taxon>rosids</taxon>
        <taxon>fabids</taxon>
        <taxon>Fabales</taxon>
        <taxon>Fabaceae</taxon>
        <taxon>Papilionoideae</taxon>
        <taxon>50 kb inversion clade</taxon>
        <taxon>NPAAA clade</taxon>
        <taxon>Hologalegina</taxon>
        <taxon>IRL clade</taxon>
        <taxon>Fabeae</taxon>
        <taxon>Vicia</taxon>
    </lineage>
</organism>
<reference evidence="8 9" key="1">
    <citation type="submission" date="2023-01" db="EMBL/GenBank/DDBJ databases">
        <authorList>
            <person name="Kreplak J."/>
        </authorList>
    </citation>
    <scope>NUCLEOTIDE SEQUENCE [LARGE SCALE GENOMIC DNA]</scope>
</reference>
<evidence type="ECO:0000313" key="9">
    <source>
        <dbReference type="Proteomes" id="UP001157006"/>
    </source>
</evidence>
<proteinExistence type="predicted"/>
<protein>
    <recommendedName>
        <fullName evidence="1">ADP-ribosyl cyclase/cyclic ADP-ribose hydrolase</fullName>
        <ecNumber evidence="1">3.2.2.6</ecNumber>
    </recommendedName>
</protein>
<dbReference type="EC" id="3.2.2.6" evidence="1"/>
<evidence type="ECO:0000256" key="1">
    <source>
        <dbReference type="ARBA" id="ARBA00011982"/>
    </source>
</evidence>
<evidence type="ECO:0000256" key="5">
    <source>
        <dbReference type="ARBA" id="ARBA00023027"/>
    </source>
</evidence>
<keyword evidence="2" id="KW-0433">Leucine-rich repeat</keyword>
<dbReference type="InterPro" id="IPR035897">
    <property type="entry name" value="Toll_tir_struct_dom_sf"/>
</dbReference>
<dbReference type="GO" id="GO:0006952">
    <property type="term" value="P:defense response"/>
    <property type="evidence" value="ECO:0007669"/>
    <property type="project" value="InterPro"/>
</dbReference>
<dbReference type="InterPro" id="IPR000157">
    <property type="entry name" value="TIR_dom"/>
</dbReference>
<feature type="domain" description="TIR" evidence="7">
    <location>
        <begin position="18"/>
        <end position="182"/>
    </location>
</feature>
<dbReference type="SUPFAM" id="SSF52058">
    <property type="entry name" value="L domain-like"/>
    <property type="match status" value="1"/>
</dbReference>
<keyword evidence="9" id="KW-1185">Reference proteome</keyword>
<dbReference type="Gene3D" id="3.40.50.300">
    <property type="entry name" value="P-loop containing nucleotide triphosphate hydrolases"/>
    <property type="match status" value="1"/>
</dbReference>
<sequence>MALACNNLQSGCSASMRWKYDVFVSFRGEDTRNNFTDHLFGALHNKGIVSFRDDTKLKKGEHISSELLQAIQGSRILIVIFSTNYASSTWCLQELAKIAHCIQVPGQSVLPIFYDVSPSEVRKQTGDYEKAFQEHEEKFKATKVQRWRGALKQVADLSGCDVRDKPQYAEIGKIIKEVTCLLGNKPSILPADIVGMNSPVEELENLLVLDSDDVRVVGICGMGGIGKTTLATALYARISNQFDACCFIHDVSKIYGDHGPIGIQKQLLCQTLNEENLQISNLYMASNLIRTRLCQIKSLVVLDNVDEGEQLDKLLMKTEWLGTGSRIIIISRDGHILREHGVDEVYRVRLLDRKDALQLFCRKAFKSDDIMSGYIYLTYDVLNYVGGLPLAIKVLGSFLYGRDVSEWRSALSRLRDNPRIDIMNVLRMSFDGLEDTEKDIFLDIACFFNRYSETRLKKILDFRGFHPEIGLRVLIDKSFITREKQIICMHDLLRELGKSIIREISPKEPRKWNRLWDYKDVHNVISENMATENLEAIVMQYDSENCKEIQKITLRAEALAKMSRLKLLKLMMFNFSGNVNFLSSELGYLYWDRYHVSSLPSSFQPYKLVELVLRHSNIKKLWEGTKNLPNLTLIDLSHSKNLIMMPNFEDIPNLERLDLEGCIKLVKIDPSIGTLRRLSRLNLKNCINLISIPNNIFGLNSLEDLSLSGCPNLFNNKLLELQRQIGKPEMLDNKGSITQYQTKSFIYKFLEPHFRFLFFRKPQDSVGLLLPSLSCLSRLQYLDLSFCNLLQTPYAIGLLHCLETLYLGGNNFVTLPSSIKELSKLRKLNLEHCKQLKYLPELPSKNVLSVRRTAFSYHDAEFNIFDCPSLIDIECCYGMAFSWMIRLLQVHMQSEIPMEEIKIVIPQTEIPKWFNKQNVGSSMSIDPSPFMHDKNWIGVACCLTFVAHDDPTKLGRQEPYVLGFGFHSKQHGRGIYSDIPIRLGKDLVTVELDHLFLTFFSRERVIRSMCSITEGLHDDFSGIELTALVLHPLGLLLEVKNCGYRWIFKEDLEQLNQQRRYTGSGNSSLQPYY</sequence>
<dbReference type="GO" id="GO:0007165">
    <property type="term" value="P:signal transduction"/>
    <property type="evidence" value="ECO:0007669"/>
    <property type="project" value="InterPro"/>
</dbReference>